<keyword evidence="2" id="KW-1185">Reference proteome</keyword>
<sequence length="40" mass="4094">MRYADGNIGRLVTGHAAARMAVGLRPAGAIARNSPDSPDS</sequence>
<dbReference type="Proteomes" id="UP001596957">
    <property type="component" value="Unassembled WGS sequence"/>
</dbReference>
<name>A0ABW2VSM3_9ACTN</name>
<organism evidence="1 2">
    <name type="scientific">Streptomyces lutosisoli</name>
    <dbReference type="NCBI Taxonomy" id="2665721"/>
    <lineage>
        <taxon>Bacteria</taxon>
        <taxon>Bacillati</taxon>
        <taxon>Actinomycetota</taxon>
        <taxon>Actinomycetes</taxon>
        <taxon>Kitasatosporales</taxon>
        <taxon>Streptomycetaceae</taxon>
        <taxon>Streptomyces</taxon>
    </lineage>
</organism>
<evidence type="ECO:0000313" key="1">
    <source>
        <dbReference type="EMBL" id="MFD0286655.1"/>
    </source>
</evidence>
<protein>
    <submittedName>
        <fullName evidence="1">Uncharacterized protein</fullName>
    </submittedName>
</protein>
<proteinExistence type="predicted"/>
<comment type="caution">
    <text evidence="1">The sequence shown here is derived from an EMBL/GenBank/DDBJ whole genome shotgun (WGS) entry which is preliminary data.</text>
</comment>
<accession>A0ABW2VSM3</accession>
<evidence type="ECO:0000313" key="2">
    <source>
        <dbReference type="Proteomes" id="UP001596957"/>
    </source>
</evidence>
<gene>
    <name evidence="1" type="ORF">ACFQZP_34250</name>
</gene>
<reference evidence="2" key="1">
    <citation type="journal article" date="2019" name="Int. J. Syst. Evol. Microbiol.">
        <title>The Global Catalogue of Microorganisms (GCM) 10K type strain sequencing project: providing services to taxonomists for standard genome sequencing and annotation.</title>
        <authorList>
            <consortium name="The Broad Institute Genomics Platform"/>
            <consortium name="The Broad Institute Genome Sequencing Center for Infectious Disease"/>
            <person name="Wu L."/>
            <person name="Ma J."/>
        </authorList>
    </citation>
    <scope>NUCLEOTIDE SEQUENCE [LARGE SCALE GENOMIC DNA]</scope>
    <source>
        <strain evidence="2">CGMCC 4.7198</strain>
    </source>
</reference>
<dbReference type="EMBL" id="JBHTEC010000001">
    <property type="protein sequence ID" value="MFD0286655.1"/>
    <property type="molecule type" value="Genomic_DNA"/>
</dbReference>
<dbReference type="RefSeq" id="WP_381248930.1">
    <property type="nucleotide sequence ID" value="NZ_JBHTBI010000003.1"/>
</dbReference>